<dbReference type="Pfam" id="PF13692">
    <property type="entry name" value="Glyco_trans_1_4"/>
    <property type="match status" value="1"/>
</dbReference>
<feature type="domain" description="Glycosyltransferase subfamily 4-like N-terminal" evidence="1">
    <location>
        <begin position="51"/>
        <end position="209"/>
    </location>
</feature>
<evidence type="ECO:0000313" key="3">
    <source>
        <dbReference type="Proteomes" id="UP000199024"/>
    </source>
</evidence>
<dbReference type="PANTHER" id="PTHR12526:SF630">
    <property type="entry name" value="GLYCOSYLTRANSFERASE"/>
    <property type="match status" value="1"/>
</dbReference>
<dbReference type="Gene3D" id="3.40.50.2000">
    <property type="entry name" value="Glycogen Phosphorylase B"/>
    <property type="match status" value="2"/>
</dbReference>
<proteinExistence type="predicted"/>
<dbReference type="EMBL" id="FOZL01000001">
    <property type="protein sequence ID" value="SFS16794.1"/>
    <property type="molecule type" value="Genomic_DNA"/>
</dbReference>
<dbReference type="GO" id="GO:0016757">
    <property type="term" value="F:glycosyltransferase activity"/>
    <property type="evidence" value="ECO:0007669"/>
    <property type="project" value="UniProtKB-ARBA"/>
</dbReference>
<dbReference type="RefSeq" id="WP_089840071.1">
    <property type="nucleotide sequence ID" value="NZ_FOZL01000001.1"/>
</dbReference>
<dbReference type="Proteomes" id="UP000199024">
    <property type="component" value="Unassembled WGS sequence"/>
</dbReference>
<dbReference type="Pfam" id="PF13439">
    <property type="entry name" value="Glyco_transf_4"/>
    <property type="match status" value="1"/>
</dbReference>
<sequence>MMEDSNASMQWYPFDGPIQLLASSRTHLGRRQNDGLPHVLLVLDQFPKILGGGEKIALRMAKLLPQYGYRVSILTFDVHPESSLLQDHPPCPVFLLPLTKTYDFQALRAARALAKLIPAQNIQLVQTFFESSDLWAGLIVKAFTKAKLIWSRRDMGILRGRKHQIAYRLMSKLPDRVFAVSDKVRTHAIKIDRIKPERVETIYNGLDLNDGLRHPDRRANASLSVITVGNIRHVKGFDVLIQAAAIIVKSVPHVHFRIAGGVLEPDCFKRLTTMIADSHLERHVSFLGSVTELGPYLNASNLFVLPSRSEGFSNAIIEAMAHSLPVVATRVGGNDEAVEDGVTGYIVPSEDAPALAEALMRALQNPLSSEEMGARGKLRVSERFTTAAMMTRTAAVYNRLLGRPFV</sequence>
<dbReference type="InterPro" id="IPR028098">
    <property type="entry name" value="Glyco_trans_4-like_N"/>
</dbReference>
<dbReference type="CDD" id="cd03801">
    <property type="entry name" value="GT4_PimA-like"/>
    <property type="match status" value="1"/>
</dbReference>
<accession>A0A1I6MMB8</accession>
<dbReference type="PANTHER" id="PTHR12526">
    <property type="entry name" value="GLYCOSYLTRANSFERASE"/>
    <property type="match status" value="1"/>
</dbReference>
<dbReference type="OrthoDB" id="3199616at2"/>
<name>A0A1I6MMB8_9BACT</name>
<keyword evidence="3" id="KW-1185">Reference proteome</keyword>
<dbReference type="SUPFAM" id="SSF53756">
    <property type="entry name" value="UDP-Glycosyltransferase/glycogen phosphorylase"/>
    <property type="match status" value="1"/>
</dbReference>
<evidence type="ECO:0000313" key="2">
    <source>
        <dbReference type="EMBL" id="SFS16794.1"/>
    </source>
</evidence>
<keyword evidence="2" id="KW-0808">Transferase</keyword>
<organism evidence="2 3">
    <name type="scientific">Granulicella pectinivorans</name>
    <dbReference type="NCBI Taxonomy" id="474950"/>
    <lineage>
        <taxon>Bacteria</taxon>
        <taxon>Pseudomonadati</taxon>
        <taxon>Acidobacteriota</taxon>
        <taxon>Terriglobia</taxon>
        <taxon>Terriglobales</taxon>
        <taxon>Acidobacteriaceae</taxon>
        <taxon>Granulicella</taxon>
    </lineage>
</organism>
<protein>
    <submittedName>
        <fullName evidence="2">Glycosyltransferase involved in cell wall bisynthesis</fullName>
    </submittedName>
</protein>
<gene>
    <name evidence="2" type="ORF">SAMN05421771_2973</name>
</gene>
<dbReference type="AlphaFoldDB" id="A0A1I6MMB8"/>
<reference evidence="2 3" key="1">
    <citation type="submission" date="2016-10" db="EMBL/GenBank/DDBJ databases">
        <authorList>
            <person name="de Groot N.N."/>
        </authorList>
    </citation>
    <scope>NUCLEOTIDE SEQUENCE [LARGE SCALE GENOMIC DNA]</scope>
    <source>
        <strain evidence="2 3">DSM 21001</strain>
    </source>
</reference>
<evidence type="ECO:0000259" key="1">
    <source>
        <dbReference type="Pfam" id="PF13439"/>
    </source>
</evidence>
<dbReference type="STRING" id="474950.SAMN05421771_2973"/>